<dbReference type="InterPro" id="IPR001138">
    <property type="entry name" value="Zn2Cys6_DnaBD"/>
</dbReference>
<keyword evidence="6" id="KW-0175">Coiled coil</keyword>
<dbReference type="Proteomes" id="UP000184300">
    <property type="component" value="Unassembled WGS sequence"/>
</dbReference>
<reference evidence="10" key="1">
    <citation type="journal article" date="2017" name="Genome Biol.">
        <title>Comparative genomics reveals high biological diversity and specific adaptations in the industrially and medically important fungal genus Aspergillus.</title>
        <authorList>
            <person name="de Vries R.P."/>
            <person name="Riley R."/>
            <person name="Wiebenga A."/>
            <person name="Aguilar-Osorio G."/>
            <person name="Amillis S."/>
            <person name="Uchima C.A."/>
            <person name="Anderluh G."/>
            <person name="Asadollahi M."/>
            <person name="Askin M."/>
            <person name="Barry K."/>
            <person name="Battaglia E."/>
            <person name="Bayram O."/>
            <person name="Benocci T."/>
            <person name="Braus-Stromeyer S.A."/>
            <person name="Caldana C."/>
            <person name="Canovas D."/>
            <person name="Cerqueira G.C."/>
            <person name="Chen F."/>
            <person name="Chen W."/>
            <person name="Choi C."/>
            <person name="Clum A."/>
            <person name="Dos Santos R.A."/>
            <person name="Damasio A.R."/>
            <person name="Diallinas G."/>
            <person name="Emri T."/>
            <person name="Fekete E."/>
            <person name="Flipphi M."/>
            <person name="Freyberg S."/>
            <person name="Gallo A."/>
            <person name="Gournas C."/>
            <person name="Habgood R."/>
            <person name="Hainaut M."/>
            <person name="Harispe M.L."/>
            <person name="Henrissat B."/>
            <person name="Hilden K.S."/>
            <person name="Hope R."/>
            <person name="Hossain A."/>
            <person name="Karabika E."/>
            <person name="Karaffa L."/>
            <person name="Karanyi Z."/>
            <person name="Krasevec N."/>
            <person name="Kuo A."/>
            <person name="Kusch H."/>
            <person name="LaButti K."/>
            <person name="Lagendijk E.L."/>
            <person name="Lapidus A."/>
            <person name="Levasseur A."/>
            <person name="Lindquist E."/>
            <person name="Lipzen A."/>
            <person name="Logrieco A.F."/>
            <person name="MacCabe A."/>
            <person name="Maekelae M.R."/>
            <person name="Malavazi I."/>
            <person name="Melin P."/>
            <person name="Meyer V."/>
            <person name="Mielnichuk N."/>
            <person name="Miskei M."/>
            <person name="Molnar A.P."/>
            <person name="Mule G."/>
            <person name="Ngan C.Y."/>
            <person name="Orejas M."/>
            <person name="Orosz E."/>
            <person name="Ouedraogo J.P."/>
            <person name="Overkamp K.M."/>
            <person name="Park H.-S."/>
            <person name="Perrone G."/>
            <person name="Piumi F."/>
            <person name="Punt P.J."/>
            <person name="Ram A.F."/>
            <person name="Ramon A."/>
            <person name="Rauscher S."/>
            <person name="Record E."/>
            <person name="Riano-Pachon D.M."/>
            <person name="Robert V."/>
            <person name="Roehrig J."/>
            <person name="Ruller R."/>
            <person name="Salamov A."/>
            <person name="Salih N.S."/>
            <person name="Samson R.A."/>
            <person name="Sandor E."/>
            <person name="Sanguinetti M."/>
            <person name="Schuetze T."/>
            <person name="Sepcic K."/>
            <person name="Shelest E."/>
            <person name="Sherlock G."/>
            <person name="Sophianopoulou V."/>
            <person name="Squina F.M."/>
            <person name="Sun H."/>
            <person name="Susca A."/>
            <person name="Todd R.B."/>
            <person name="Tsang A."/>
            <person name="Unkles S.E."/>
            <person name="van de Wiele N."/>
            <person name="van Rossen-Uffink D."/>
            <person name="Oliveira J.V."/>
            <person name="Vesth T.C."/>
            <person name="Visser J."/>
            <person name="Yu J.-H."/>
            <person name="Zhou M."/>
            <person name="Andersen M.R."/>
            <person name="Archer D.B."/>
            <person name="Baker S.E."/>
            <person name="Benoit I."/>
            <person name="Brakhage A.A."/>
            <person name="Braus G.H."/>
            <person name="Fischer R."/>
            <person name="Frisvad J.C."/>
            <person name="Goldman G.H."/>
            <person name="Houbraken J."/>
            <person name="Oakley B."/>
            <person name="Pocsi I."/>
            <person name="Scazzocchio C."/>
            <person name="Seiboth B."/>
            <person name="vanKuyk P.A."/>
            <person name="Wortman J."/>
            <person name="Dyer P.S."/>
            <person name="Grigoriev I.V."/>
        </authorList>
    </citation>
    <scope>NUCLEOTIDE SEQUENCE [LARGE SCALE GENOMIC DNA]</scope>
    <source>
        <strain evidence="10">CBS 516.65</strain>
    </source>
</reference>
<evidence type="ECO:0000313" key="9">
    <source>
        <dbReference type="EMBL" id="OJJ87524.1"/>
    </source>
</evidence>
<dbReference type="VEuPathDB" id="FungiDB:ASPGLDRAFT_42548"/>
<dbReference type="EMBL" id="KV878890">
    <property type="protein sequence ID" value="OJJ87524.1"/>
    <property type="molecule type" value="Genomic_DNA"/>
</dbReference>
<name>A0A1L9VUE8_ASPGL</name>
<proteinExistence type="predicted"/>
<dbReference type="GO" id="GO:0006351">
    <property type="term" value="P:DNA-templated transcription"/>
    <property type="evidence" value="ECO:0007669"/>
    <property type="project" value="InterPro"/>
</dbReference>
<dbReference type="InterPro" id="IPR053230">
    <property type="entry name" value="Trans_reg_galc"/>
</dbReference>
<keyword evidence="1" id="KW-0479">Metal-binding</keyword>
<evidence type="ECO:0000256" key="5">
    <source>
        <dbReference type="ARBA" id="ARBA00023242"/>
    </source>
</evidence>
<keyword evidence="10" id="KW-1185">Reference proteome</keyword>
<organism evidence="9 10">
    <name type="scientific">Aspergillus glaucus CBS 516.65</name>
    <dbReference type="NCBI Taxonomy" id="1160497"/>
    <lineage>
        <taxon>Eukaryota</taxon>
        <taxon>Fungi</taxon>
        <taxon>Dikarya</taxon>
        <taxon>Ascomycota</taxon>
        <taxon>Pezizomycotina</taxon>
        <taxon>Eurotiomycetes</taxon>
        <taxon>Eurotiomycetidae</taxon>
        <taxon>Eurotiales</taxon>
        <taxon>Aspergillaceae</taxon>
        <taxon>Aspergillus</taxon>
        <taxon>Aspergillus subgen. Aspergillus</taxon>
    </lineage>
</organism>
<dbReference type="RefSeq" id="XP_022404207.1">
    <property type="nucleotide sequence ID" value="XM_022545627.1"/>
</dbReference>
<feature type="coiled-coil region" evidence="6">
    <location>
        <begin position="62"/>
        <end position="89"/>
    </location>
</feature>
<keyword evidence="3" id="KW-0238">DNA-binding</keyword>
<evidence type="ECO:0000256" key="7">
    <source>
        <dbReference type="SAM" id="MobiDB-lite"/>
    </source>
</evidence>
<dbReference type="PROSITE" id="PS50048">
    <property type="entry name" value="ZN2_CY6_FUNGAL_2"/>
    <property type="match status" value="1"/>
</dbReference>
<dbReference type="AlphaFoldDB" id="A0A1L9VUE8"/>
<evidence type="ECO:0000256" key="3">
    <source>
        <dbReference type="ARBA" id="ARBA00023125"/>
    </source>
</evidence>
<dbReference type="SUPFAM" id="SSF57701">
    <property type="entry name" value="Zn2/Cys6 DNA-binding domain"/>
    <property type="match status" value="1"/>
</dbReference>
<gene>
    <name evidence="9" type="ORF">ASPGLDRAFT_42548</name>
</gene>
<dbReference type="InterPro" id="IPR007219">
    <property type="entry name" value="XnlR_reg_dom"/>
</dbReference>
<feature type="region of interest" description="Disordered" evidence="7">
    <location>
        <begin position="699"/>
        <end position="730"/>
    </location>
</feature>
<evidence type="ECO:0000259" key="8">
    <source>
        <dbReference type="PROSITE" id="PS50048"/>
    </source>
</evidence>
<keyword evidence="5" id="KW-0539">Nucleus</keyword>
<feature type="domain" description="Zn(2)-C6 fungal-type" evidence="8">
    <location>
        <begin position="26"/>
        <end position="57"/>
    </location>
</feature>
<dbReference type="PANTHER" id="PTHR47654:SF4">
    <property type="entry name" value="ZN(II)2CYS6 TRANSCRIPTION FACTOR (EUROFUNG)"/>
    <property type="match status" value="1"/>
</dbReference>
<dbReference type="Gene3D" id="4.10.240.10">
    <property type="entry name" value="Zn(2)-C6 fungal-type DNA-binding domain"/>
    <property type="match status" value="1"/>
</dbReference>
<evidence type="ECO:0000256" key="4">
    <source>
        <dbReference type="ARBA" id="ARBA00023163"/>
    </source>
</evidence>
<dbReference type="GO" id="GO:0003677">
    <property type="term" value="F:DNA binding"/>
    <property type="evidence" value="ECO:0007669"/>
    <property type="project" value="UniProtKB-KW"/>
</dbReference>
<dbReference type="Pfam" id="PF00172">
    <property type="entry name" value="Zn_clus"/>
    <property type="match status" value="1"/>
</dbReference>
<accession>A0A1L9VUE8</accession>
<dbReference type="GO" id="GO:0008270">
    <property type="term" value="F:zinc ion binding"/>
    <property type="evidence" value="ECO:0007669"/>
    <property type="project" value="InterPro"/>
</dbReference>
<dbReference type="CDD" id="cd12148">
    <property type="entry name" value="fungal_TF_MHR"/>
    <property type="match status" value="1"/>
</dbReference>
<protein>
    <recommendedName>
        <fullName evidence="8">Zn(2)-C6 fungal-type domain-containing protein</fullName>
    </recommendedName>
</protein>
<feature type="compositionally biased region" description="Low complexity" evidence="7">
    <location>
        <begin position="711"/>
        <end position="730"/>
    </location>
</feature>
<dbReference type="GeneID" id="34461888"/>
<dbReference type="SMART" id="SM00066">
    <property type="entry name" value="GAL4"/>
    <property type="match status" value="1"/>
</dbReference>
<dbReference type="PANTHER" id="PTHR47654">
    <property type="entry name" value="ZN(II)2CYS6 TRANSCRIPTION FACTOR (EUROFUNG)-RELATED"/>
    <property type="match status" value="1"/>
</dbReference>
<keyword evidence="4" id="KW-0804">Transcription</keyword>
<dbReference type="CDD" id="cd00067">
    <property type="entry name" value="GAL4"/>
    <property type="match status" value="1"/>
</dbReference>
<dbReference type="PROSITE" id="PS00463">
    <property type="entry name" value="ZN2_CY6_FUNGAL_1"/>
    <property type="match status" value="1"/>
</dbReference>
<sequence>MVQKIPIQRLRRERRENEGQQRTTRACDTCRQRKMKCDGNRPMCAQCQAQGLATCAYSEVKAVKVQRQLESANLKIKAYEELLKDISHRIGGFLAKRIASVLNDPSAKQSEHRNNAFDASSSSSIGSLDDIGTVSEDLNRSEESRATGYMGKNSEVTWMQRLEFGTTRQREDSLETPPQYLLRGDDSIASMNYRLDHDRLSDPEVRNAFVLPPKALADQLFQIYFDKVHHSMPIIRQNLFMEQYNRLFSGSPINPGRKWLAIFNMVLTISSRFCRHSKQGARGYSDENMFFARAKSLSISENVLYDHEDLQQVQAEALMGFYFLAVSQINRSWKMIGIAARSGIALGLNLRRTSNKFDSESSESRKRLWWSIFHLEHLLSVMTGRVSCLGDGSCSAPPPLPTGILEYGVPGVSQFGNEPLAQGCGIQWTICQRHEQIEAQQACLKSVASSPSLYFFYLVDLSLIMHAITNRVYSTDVFQDGWAQIKSRIGVYSEKMDQWLSGLHASLAFEDIHGNTFPRSNSCYQVSLALHYYSARIVLNRPCLTRPQIDSKSGIRFPHSQFHNNTALACLRASLALINILPDQTETGWVYNTTSWWSFLHFLMQATIIMLIHMSVGSVPTRAEKGANVETGEGAVGISESPEIVLAATKKALHWLHCLGGSDEAARRAFHICNNYLHRIAPSKGLDLSGIPSNIGLSQTFGTADYPPGETSSSTPQQQNQSNSAPQHAQSTAFRGFDYNERDDMLFQEPEETQASLDSIQSSSAVLDTDIDMSETISYPTNANLDDILFLLGSNI</sequence>
<dbReference type="Pfam" id="PF04082">
    <property type="entry name" value="Fungal_trans"/>
    <property type="match status" value="1"/>
</dbReference>
<evidence type="ECO:0000313" key="10">
    <source>
        <dbReference type="Proteomes" id="UP000184300"/>
    </source>
</evidence>
<dbReference type="SMART" id="SM00906">
    <property type="entry name" value="Fungal_trans"/>
    <property type="match status" value="1"/>
</dbReference>
<dbReference type="InterPro" id="IPR036864">
    <property type="entry name" value="Zn2-C6_fun-type_DNA-bd_sf"/>
</dbReference>
<feature type="region of interest" description="Disordered" evidence="7">
    <location>
        <begin position="106"/>
        <end position="146"/>
    </location>
</feature>
<keyword evidence="2" id="KW-0805">Transcription regulation</keyword>
<evidence type="ECO:0000256" key="1">
    <source>
        <dbReference type="ARBA" id="ARBA00022723"/>
    </source>
</evidence>
<dbReference type="OrthoDB" id="5296287at2759"/>
<evidence type="ECO:0000256" key="2">
    <source>
        <dbReference type="ARBA" id="ARBA00023015"/>
    </source>
</evidence>
<feature type="compositionally biased region" description="Low complexity" evidence="7">
    <location>
        <begin position="120"/>
        <end position="132"/>
    </location>
</feature>
<dbReference type="GO" id="GO:0000981">
    <property type="term" value="F:DNA-binding transcription factor activity, RNA polymerase II-specific"/>
    <property type="evidence" value="ECO:0007669"/>
    <property type="project" value="InterPro"/>
</dbReference>
<evidence type="ECO:0000256" key="6">
    <source>
        <dbReference type="SAM" id="Coils"/>
    </source>
</evidence>